<proteinExistence type="predicted"/>
<dbReference type="PANTHER" id="PTHR43143:SF1">
    <property type="entry name" value="SERINE_THREONINE-PROTEIN PHOSPHATASE CPPED1"/>
    <property type="match status" value="1"/>
</dbReference>
<evidence type="ECO:0000259" key="3">
    <source>
        <dbReference type="Pfam" id="PF00149"/>
    </source>
</evidence>
<dbReference type="Gene3D" id="3.60.21.10">
    <property type="match status" value="1"/>
</dbReference>
<organism evidence="4 5">
    <name type="scientific">Pelomonas baiyunensis</name>
    <dbReference type="NCBI Taxonomy" id="3299026"/>
    <lineage>
        <taxon>Bacteria</taxon>
        <taxon>Pseudomonadati</taxon>
        <taxon>Pseudomonadota</taxon>
        <taxon>Betaproteobacteria</taxon>
        <taxon>Burkholderiales</taxon>
        <taxon>Sphaerotilaceae</taxon>
        <taxon>Roseateles</taxon>
    </lineage>
</organism>
<dbReference type="InterPro" id="IPR029052">
    <property type="entry name" value="Metallo-depent_PP-like"/>
</dbReference>
<comment type="caution">
    <text evidence="4">The sequence shown here is derived from an EMBL/GenBank/DDBJ whole genome shotgun (WGS) entry which is preliminary data.</text>
</comment>
<dbReference type="SUPFAM" id="SSF56300">
    <property type="entry name" value="Metallo-dependent phosphatases"/>
    <property type="match status" value="1"/>
</dbReference>
<dbReference type="EC" id="3.1.-.-" evidence="4"/>
<dbReference type="InterPro" id="IPR051918">
    <property type="entry name" value="STPP_CPPED1"/>
</dbReference>
<dbReference type="PANTHER" id="PTHR43143">
    <property type="entry name" value="METALLOPHOSPHOESTERASE, CALCINEURIN SUPERFAMILY"/>
    <property type="match status" value="1"/>
</dbReference>
<evidence type="ECO:0000256" key="1">
    <source>
        <dbReference type="SAM" id="MobiDB-lite"/>
    </source>
</evidence>
<dbReference type="RefSeq" id="WP_394385322.1">
    <property type="nucleotide sequence ID" value="NZ_JBIGIB010000003.1"/>
</dbReference>
<dbReference type="EMBL" id="JBIGIB010000003">
    <property type="protein sequence ID" value="MFG6467598.1"/>
    <property type="molecule type" value="Genomic_DNA"/>
</dbReference>
<dbReference type="GO" id="GO:0016787">
    <property type="term" value="F:hydrolase activity"/>
    <property type="evidence" value="ECO:0007669"/>
    <property type="project" value="UniProtKB-KW"/>
</dbReference>
<evidence type="ECO:0000313" key="5">
    <source>
        <dbReference type="Proteomes" id="UP001606303"/>
    </source>
</evidence>
<name>A0ABW7H083_9BURK</name>
<gene>
    <name evidence="4" type="ORF">ACG01O_13320</name>
</gene>
<protein>
    <submittedName>
        <fullName evidence="4">Metallophosphoesterase family protein</fullName>
        <ecNumber evidence="4">3.1.-.-</ecNumber>
    </submittedName>
</protein>
<keyword evidence="5" id="KW-1185">Reference proteome</keyword>
<reference evidence="4 5" key="1">
    <citation type="submission" date="2024-08" db="EMBL/GenBank/DDBJ databases">
        <authorList>
            <person name="Lu H."/>
        </authorList>
    </citation>
    <scope>NUCLEOTIDE SEQUENCE [LARGE SCALE GENOMIC DNA]</scope>
    <source>
        <strain evidence="4 5">BYS87W</strain>
    </source>
</reference>
<keyword evidence="2" id="KW-0732">Signal</keyword>
<dbReference type="InterPro" id="IPR004843">
    <property type="entry name" value="Calcineurin-like_PHP"/>
</dbReference>
<feature type="domain" description="Calcineurin-like phosphoesterase" evidence="3">
    <location>
        <begin position="146"/>
        <end position="392"/>
    </location>
</feature>
<sequence>MPRRLRPLLLMAAAGLLLAASHAQDGRPRGRPGPPPERQGPAHQPAPFTAQPEVDVVPGRPEATAVTLSLRAARRDEAVVLRWQAREPDAAGGERRLTLRQGEPLLLRLDGLAADRAYRYELRAEDGRTLAQGGWHTARAAGASFTVTLTADSHLDQNTDPTLYQRTLAAARADAPDFHIDLGDTFMVDKHASREAAAAQYAQQHHYLGQLGLPVFLVLGNHDGEEAKLRRGSDSLADWANAMRRRHFANPEPGYIYTGDETRHPDGARLQDYYAWTWGDTLFVVLNPYWHGPTGRSDDRWGLSLGEAQTRWLRDTLQHSRARHKLVFVHQLLGGLDRQGRGGVEAAGYGEWGGRNADGSDGLAAHRPGWAEPIHALLRRTGVTAVFHGHDHLFAWQSLDGIAYVEVPQPGHSGPGHTQAGADYGYRSGVVRGEGGYLRLRCTPERVIAEYVATEGASPRVLHRAELGAP</sequence>
<dbReference type="Pfam" id="PF00149">
    <property type="entry name" value="Metallophos"/>
    <property type="match status" value="1"/>
</dbReference>
<keyword evidence="4" id="KW-0378">Hydrolase</keyword>
<evidence type="ECO:0000256" key="2">
    <source>
        <dbReference type="SAM" id="SignalP"/>
    </source>
</evidence>
<feature type="region of interest" description="Disordered" evidence="1">
    <location>
        <begin position="22"/>
        <end position="54"/>
    </location>
</feature>
<evidence type="ECO:0000313" key="4">
    <source>
        <dbReference type="EMBL" id="MFG6467598.1"/>
    </source>
</evidence>
<dbReference type="Proteomes" id="UP001606303">
    <property type="component" value="Unassembled WGS sequence"/>
</dbReference>
<feature type="chain" id="PRO_5046166608" evidence="2">
    <location>
        <begin position="24"/>
        <end position="470"/>
    </location>
</feature>
<accession>A0ABW7H083</accession>
<feature type="signal peptide" evidence="2">
    <location>
        <begin position="1"/>
        <end position="23"/>
    </location>
</feature>